<organism evidence="2 3">
    <name type="scientific">Toxocara canis</name>
    <name type="common">Canine roundworm</name>
    <dbReference type="NCBI Taxonomy" id="6265"/>
    <lineage>
        <taxon>Eukaryota</taxon>
        <taxon>Metazoa</taxon>
        <taxon>Ecdysozoa</taxon>
        <taxon>Nematoda</taxon>
        <taxon>Chromadorea</taxon>
        <taxon>Rhabditida</taxon>
        <taxon>Spirurina</taxon>
        <taxon>Ascaridomorpha</taxon>
        <taxon>Ascaridoidea</taxon>
        <taxon>Toxocaridae</taxon>
        <taxon>Toxocara</taxon>
    </lineage>
</organism>
<keyword evidence="2" id="KW-1185">Reference proteome</keyword>
<reference evidence="3" key="1">
    <citation type="submission" date="2016-06" db="UniProtKB">
        <authorList>
            <consortium name="WormBaseParasite"/>
        </authorList>
    </citation>
    <scope>IDENTIFICATION</scope>
</reference>
<gene>
    <name evidence="1" type="ORF">TCNE_LOCUS3390</name>
</gene>
<evidence type="ECO:0000313" key="1">
    <source>
        <dbReference type="EMBL" id="VDM29107.1"/>
    </source>
</evidence>
<evidence type="ECO:0000313" key="2">
    <source>
        <dbReference type="Proteomes" id="UP000050794"/>
    </source>
</evidence>
<dbReference type="Proteomes" id="UP000050794">
    <property type="component" value="Unassembled WGS sequence"/>
</dbReference>
<dbReference type="EMBL" id="UYWY01004281">
    <property type="protein sequence ID" value="VDM29107.1"/>
    <property type="molecule type" value="Genomic_DNA"/>
</dbReference>
<accession>A0A183U4H0</accession>
<sequence>MILFTVSSEQKITRLVSLDVIEGHDMINSKLCLQMITDEFNVDVAVKQFMRRYYFECQLRKSSTGRLAEPEVAEITIRDTRISL</sequence>
<reference evidence="1 2" key="2">
    <citation type="submission" date="2018-11" db="EMBL/GenBank/DDBJ databases">
        <authorList>
            <consortium name="Pathogen Informatics"/>
        </authorList>
    </citation>
    <scope>NUCLEOTIDE SEQUENCE [LARGE SCALE GENOMIC DNA]</scope>
</reference>
<name>A0A183U4H0_TOXCA</name>
<proteinExistence type="predicted"/>
<dbReference type="AlphaFoldDB" id="A0A183U4H0"/>
<dbReference type="WBParaSite" id="TCNE_0000339001-mRNA-1">
    <property type="protein sequence ID" value="TCNE_0000339001-mRNA-1"/>
    <property type="gene ID" value="TCNE_0000339001"/>
</dbReference>
<evidence type="ECO:0000313" key="3">
    <source>
        <dbReference type="WBParaSite" id="TCNE_0000339001-mRNA-1"/>
    </source>
</evidence>
<protein>
    <submittedName>
        <fullName evidence="3">DNA-directed RNA polymerase</fullName>
    </submittedName>
</protein>